<reference evidence="2" key="1">
    <citation type="submission" date="2018-05" db="EMBL/GenBank/DDBJ databases">
        <authorList>
            <person name="Li X."/>
        </authorList>
    </citation>
    <scope>NUCLEOTIDE SEQUENCE [LARGE SCALE GENOMIC DNA]</scope>
    <source>
        <strain evidence="2">YIM 73061</strain>
    </source>
</reference>
<comment type="caution">
    <text evidence="1">The sequence shown here is derived from an EMBL/GenBank/DDBJ whole genome shotgun (WGS) entry which is preliminary data.</text>
</comment>
<name>A0A328ABV0_9CAUL</name>
<dbReference type="Pfam" id="PF03237">
    <property type="entry name" value="Terminase_6N"/>
    <property type="match status" value="1"/>
</dbReference>
<dbReference type="EMBL" id="QFYR01000003">
    <property type="protein sequence ID" value="RAK52120.1"/>
    <property type="molecule type" value="Genomic_DNA"/>
</dbReference>
<evidence type="ECO:0000313" key="2">
    <source>
        <dbReference type="Proteomes" id="UP000249725"/>
    </source>
</evidence>
<keyword evidence="2" id="KW-1185">Reference proteome</keyword>
<protein>
    <submittedName>
        <fullName evidence="1">Uncharacterized protein</fullName>
    </submittedName>
</protein>
<dbReference type="AlphaFoldDB" id="A0A328ABV0"/>
<accession>A0A328ABV0</accession>
<evidence type="ECO:0000313" key="1">
    <source>
        <dbReference type="EMBL" id="RAK52120.1"/>
    </source>
</evidence>
<proteinExistence type="predicted"/>
<gene>
    <name evidence="1" type="ORF">DJ018_13270</name>
</gene>
<sequence>MISNEMNLLLSSMPSEKLDALERQIAKALSTKDEGRKLWTYYPATGPLRRDLYAKHMAFFAAGKVHRERAAMAANRVGKTEGIGAYEVTLHLTGLYHTDDFAWWPGRTWDRPINCLCGGDTGTTTRDIVVAKLLGPASARGTGMIPRDMIKRIKPAAGIPDGVDYAEIEHVNGGLSIIQFRSYDQGREAWQGTERDLGWCDEEPPESVYTELLLRTMTTKGSVISTFTPLNGLTNVALSFMPELAPQ</sequence>
<dbReference type="Proteomes" id="UP000249725">
    <property type="component" value="Unassembled WGS sequence"/>
</dbReference>
<organism evidence="1 2">
    <name type="scientific">Phenylobacterium deserti</name>
    <dbReference type="NCBI Taxonomy" id="1914756"/>
    <lineage>
        <taxon>Bacteria</taxon>
        <taxon>Pseudomonadati</taxon>
        <taxon>Pseudomonadota</taxon>
        <taxon>Alphaproteobacteria</taxon>
        <taxon>Caulobacterales</taxon>
        <taxon>Caulobacteraceae</taxon>
        <taxon>Phenylobacterium</taxon>
    </lineage>
</organism>
<dbReference type="RefSeq" id="WP_111515444.1">
    <property type="nucleotide sequence ID" value="NZ_QFYR01000003.1"/>
</dbReference>
<dbReference type="OrthoDB" id="7594379at2"/>